<dbReference type="Proteomes" id="UP001415857">
    <property type="component" value="Unassembled WGS sequence"/>
</dbReference>
<protein>
    <submittedName>
        <fullName evidence="1">Uncharacterized protein</fullName>
    </submittedName>
</protein>
<evidence type="ECO:0000313" key="2">
    <source>
        <dbReference type="Proteomes" id="UP001415857"/>
    </source>
</evidence>
<sequence>MDYSRQSRVSVADILRMNQDDDVQMGYVGTWKRAVGEMSKSSYRNRVLHCVISPVAMKRSFSSGRFLFNRHGRGRNATIPV</sequence>
<reference evidence="1 2" key="1">
    <citation type="journal article" date="2024" name="Plant J.">
        <title>Genome sequences and population genomics reveal climatic adaptation and genomic divergence between two closely related sweetgum species.</title>
        <authorList>
            <person name="Xu W.Q."/>
            <person name="Ren C.Q."/>
            <person name="Zhang X.Y."/>
            <person name="Comes H.P."/>
            <person name="Liu X.H."/>
            <person name="Li Y.G."/>
            <person name="Kettle C.J."/>
            <person name="Jalonen R."/>
            <person name="Gaisberger H."/>
            <person name="Ma Y.Z."/>
            <person name="Qiu Y.X."/>
        </authorList>
    </citation>
    <scope>NUCLEOTIDE SEQUENCE [LARGE SCALE GENOMIC DNA]</scope>
    <source>
        <strain evidence="1">Hangzhou</strain>
    </source>
</reference>
<dbReference type="AlphaFoldDB" id="A0AAP0RE40"/>
<organism evidence="1 2">
    <name type="scientific">Liquidambar formosana</name>
    <name type="common">Formosan gum</name>
    <dbReference type="NCBI Taxonomy" id="63359"/>
    <lineage>
        <taxon>Eukaryota</taxon>
        <taxon>Viridiplantae</taxon>
        <taxon>Streptophyta</taxon>
        <taxon>Embryophyta</taxon>
        <taxon>Tracheophyta</taxon>
        <taxon>Spermatophyta</taxon>
        <taxon>Magnoliopsida</taxon>
        <taxon>eudicotyledons</taxon>
        <taxon>Gunneridae</taxon>
        <taxon>Pentapetalae</taxon>
        <taxon>Saxifragales</taxon>
        <taxon>Altingiaceae</taxon>
        <taxon>Liquidambar</taxon>
    </lineage>
</organism>
<keyword evidence="2" id="KW-1185">Reference proteome</keyword>
<dbReference type="EMBL" id="JBBPBK010000011">
    <property type="protein sequence ID" value="KAK9275342.1"/>
    <property type="molecule type" value="Genomic_DNA"/>
</dbReference>
<name>A0AAP0RE40_LIQFO</name>
<comment type="caution">
    <text evidence="1">The sequence shown here is derived from an EMBL/GenBank/DDBJ whole genome shotgun (WGS) entry which is preliminary data.</text>
</comment>
<proteinExistence type="predicted"/>
<gene>
    <name evidence="1" type="ORF">L1049_022606</name>
</gene>
<accession>A0AAP0RE40</accession>
<evidence type="ECO:0000313" key="1">
    <source>
        <dbReference type="EMBL" id="KAK9275342.1"/>
    </source>
</evidence>